<evidence type="ECO:0000313" key="4">
    <source>
        <dbReference type="Proteomes" id="UP001553148"/>
    </source>
</evidence>
<gene>
    <name evidence="3" type="ORF">AB0470_26935</name>
</gene>
<organism evidence="3 4">
    <name type="scientific">Streptomyces griseosporeus</name>
    <dbReference type="NCBI Taxonomy" id="1910"/>
    <lineage>
        <taxon>Bacteria</taxon>
        <taxon>Bacillati</taxon>
        <taxon>Actinomycetota</taxon>
        <taxon>Actinomycetes</taxon>
        <taxon>Kitasatosporales</taxon>
        <taxon>Streptomycetaceae</taxon>
        <taxon>Streptomyces</taxon>
    </lineage>
</organism>
<keyword evidence="2" id="KW-0732">Signal</keyword>
<evidence type="ECO:0000313" key="3">
    <source>
        <dbReference type="EMBL" id="MEV8463172.1"/>
    </source>
</evidence>
<dbReference type="InterPro" id="IPR046172">
    <property type="entry name" value="DUF6174"/>
</dbReference>
<dbReference type="RefSeq" id="WP_162655441.1">
    <property type="nucleotide sequence ID" value="NZ_JBFAUJ010000013.1"/>
</dbReference>
<feature type="compositionally biased region" description="Basic and acidic residues" evidence="1">
    <location>
        <begin position="123"/>
        <end position="132"/>
    </location>
</feature>
<accession>A0ABV3KWT2</accession>
<feature type="chain" id="PRO_5045139483" evidence="2">
    <location>
        <begin position="30"/>
        <end position="157"/>
    </location>
</feature>
<dbReference type="PROSITE" id="PS51257">
    <property type="entry name" value="PROKAR_LIPOPROTEIN"/>
    <property type="match status" value="1"/>
</dbReference>
<keyword evidence="4" id="KW-1185">Reference proteome</keyword>
<protein>
    <submittedName>
        <fullName evidence="3">DUF6174 domain-containing protein</fullName>
    </submittedName>
</protein>
<dbReference type="Proteomes" id="UP001553148">
    <property type="component" value="Unassembled WGS sequence"/>
</dbReference>
<comment type="caution">
    <text evidence="3">The sequence shown here is derived from an EMBL/GenBank/DDBJ whole genome shotgun (WGS) entry which is preliminary data.</text>
</comment>
<feature type="signal peptide" evidence="2">
    <location>
        <begin position="1"/>
        <end position="29"/>
    </location>
</feature>
<reference evidence="3 4" key="1">
    <citation type="submission" date="2024-06" db="EMBL/GenBank/DDBJ databases">
        <title>The Natural Products Discovery Center: Release of the First 8490 Sequenced Strains for Exploring Actinobacteria Biosynthetic Diversity.</title>
        <authorList>
            <person name="Kalkreuter E."/>
            <person name="Kautsar S.A."/>
            <person name="Yang D."/>
            <person name="Bader C.D."/>
            <person name="Teijaro C.N."/>
            <person name="Fluegel L."/>
            <person name="Davis C.M."/>
            <person name="Simpson J.R."/>
            <person name="Lauterbach L."/>
            <person name="Steele A.D."/>
            <person name="Gui C."/>
            <person name="Meng S."/>
            <person name="Li G."/>
            <person name="Viehrig K."/>
            <person name="Ye F."/>
            <person name="Su P."/>
            <person name="Kiefer A.F."/>
            <person name="Nichols A."/>
            <person name="Cepeda A.J."/>
            <person name="Yan W."/>
            <person name="Fan B."/>
            <person name="Jiang Y."/>
            <person name="Adhikari A."/>
            <person name="Zheng C.-J."/>
            <person name="Schuster L."/>
            <person name="Cowan T.M."/>
            <person name="Smanski M.J."/>
            <person name="Chevrette M.G."/>
            <person name="De Carvalho L.P.S."/>
            <person name="Shen B."/>
        </authorList>
    </citation>
    <scope>NUCLEOTIDE SEQUENCE [LARGE SCALE GENOMIC DNA]</scope>
    <source>
        <strain evidence="3 4">NPDC052360</strain>
    </source>
</reference>
<name>A0ABV3KWT2_STRGS</name>
<evidence type="ECO:0000256" key="1">
    <source>
        <dbReference type="SAM" id="MobiDB-lite"/>
    </source>
</evidence>
<dbReference type="Pfam" id="PF19671">
    <property type="entry name" value="DUF6174"/>
    <property type="match status" value="1"/>
</dbReference>
<evidence type="ECO:0000256" key="2">
    <source>
        <dbReference type="SAM" id="SignalP"/>
    </source>
</evidence>
<dbReference type="EMBL" id="JBFAUJ010000013">
    <property type="protein sequence ID" value="MEV8463172.1"/>
    <property type="molecule type" value="Genomic_DNA"/>
</dbReference>
<proteinExistence type="predicted"/>
<feature type="region of interest" description="Disordered" evidence="1">
    <location>
        <begin position="115"/>
        <end position="137"/>
    </location>
</feature>
<sequence length="157" mass="16925">MADVRSRTRATTSAAVLLAALSWTATACADRQPPEAAPAPATAWREPASYDYTLQYHEDVLWGTFQVSVRDGKVTKAVGLDADSRRALREGPGDRIPTIGGLLARLDRARTDGADTAQADYAPDGRPERITLDPDTNAIDDEAEYIISAYVPQPAQP</sequence>